<dbReference type="EMBL" id="JACRTK010000001">
    <property type="protein sequence ID" value="MBC8589995.1"/>
    <property type="molecule type" value="Genomic_DNA"/>
</dbReference>
<proteinExistence type="predicted"/>
<dbReference type="AlphaFoldDB" id="A0A926IM26"/>
<dbReference type="Proteomes" id="UP000601522">
    <property type="component" value="Unassembled WGS sequence"/>
</dbReference>
<dbReference type="RefSeq" id="WP_249322784.1">
    <property type="nucleotide sequence ID" value="NZ_JACRTK010000001.1"/>
</dbReference>
<sequence>MITNHFKDILDNYLECKTTGRFNKNHEMFKLINYITTDALNDIVKEYSLSARGSCGAGAWTRYPWIAAYNEEITTTIQRGVYIVYLFSEDMSRVYLTLNQGCTNLKKELGTKAAKESMISTREIGK</sequence>
<comment type="caution">
    <text evidence="2">The sequence shown here is derived from an EMBL/GenBank/DDBJ whole genome shotgun (WGS) entry which is preliminary data.</text>
</comment>
<protein>
    <submittedName>
        <fullName evidence="2">DUF3578 domain-containing protein</fullName>
    </submittedName>
</protein>
<accession>A0A926IM26</accession>
<gene>
    <name evidence="2" type="ORF">H8689_02425</name>
</gene>
<dbReference type="Pfam" id="PF12102">
    <property type="entry name" value="MrcB_N"/>
    <property type="match status" value="1"/>
</dbReference>
<evidence type="ECO:0000313" key="3">
    <source>
        <dbReference type="Proteomes" id="UP000601522"/>
    </source>
</evidence>
<organism evidence="2 3">
    <name type="scientific">Wansuia hejianensis</name>
    <dbReference type="NCBI Taxonomy" id="2763667"/>
    <lineage>
        <taxon>Bacteria</taxon>
        <taxon>Bacillati</taxon>
        <taxon>Bacillota</taxon>
        <taxon>Clostridia</taxon>
        <taxon>Lachnospirales</taxon>
        <taxon>Lachnospiraceae</taxon>
        <taxon>Wansuia</taxon>
    </lineage>
</organism>
<dbReference type="Gene3D" id="3.30.920.90">
    <property type="match status" value="1"/>
</dbReference>
<keyword evidence="3" id="KW-1185">Reference proteome</keyword>
<evidence type="ECO:0000259" key="1">
    <source>
        <dbReference type="Pfam" id="PF12102"/>
    </source>
</evidence>
<name>A0A926IM26_9FIRM</name>
<evidence type="ECO:0000313" key="2">
    <source>
        <dbReference type="EMBL" id="MBC8589995.1"/>
    </source>
</evidence>
<feature type="domain" description="Type IV methyl-directed restriction enzyme EcoKMcrB subunit DNA-binding" evidence="1">
    <location>
        <begin position="9"/>
        <end position="121"/>
    </location>
</feature>
<dbReference type="InterPro" id="IPR021961">
    <property type="entry name" value="McrB_DNA-bd"/>
</dbReference>
<reference evidence="2 3" key="1">
    <citation type="submission" date="2020-08" db="EMBL/GenBank/DDBJ databases">
        <title>Genome public.</title>
        <authorList>
            <person name="Liu C."/>
            <person name="Sun Q."/>
        </authorList>
    </citation>
    <scope>NUCLEOTIDE SEQUENCE [LARGE SCALE GENOMIC DNA]</scope>
    <source>
        <strain evidence="2 3">NSJ-26</strain>
    </source>
</reference>